<dbReference type="InterPro" id="IPR016024">
    <property type="entry name" value="ARM-type_fold"/>
</dbReference>
<comment type="caution">
    <text evidence="2">The sequence shown here is derived from an EMBL/GenBank/DDBJ whole genome shotgun (WGS) entry which is preliminary data.</text>
</comment>
<evidence type="ECO:0000259" key="1">
    <source>
        <dbReference type="SMART" id="SM00543"/>
    </source>
</evidence>
<dbReference type="InterPro" id="IPR003890">
    <property type="entry name" value="MIF4G-like_typ-3"/>
</dbReference>
<dbReference type="Gene3D" id="1.25.40.180">
    <property type="match status" value="1"/>
</dbReference>
<keyword evidence="3" id="KW-1185">Reference proteome</keyword>
<evidence type="ECO:0000313" key="3">
    <source>
        <dbReference type="Proteomes" id="UP001454036"/>
    </source>
</evidence>
<dbReference type="SUPFAM" id="SSF48371">
    <property type="entry name" value="ARM repeat"/>
    <property type="match status" value="1"/>
</dbReference>
<dbReference type="EMBL" id="BAABME010035281">
    <property type="protein sequence ID" value="GAA0158515.1"/>
    <property type="molecule type" value="Genomic_DNA"/>
</dbReference>
<name>A0AAV3Q3M8_LITER</name>
<dbReference type="GO" id="GO:0003723">
    <property type="term" value="F:RNA binding"/>
    <property type="evidence" value="ECO:0007669"/>
    <property type="project" value="InterPro"/>
</dbReference>
<dbReference type="Pfam" id="PF02854">
    <property type="entry name" value="MIF4G"/>
    <property type="match status" value="1"/>
</dbReference>
<dbReference type="GO" id="GO:0071013">
    <property type="term" value="C:catalytic step 2 spliceosome"/>
    <property type="evidence" value="ECO:0007669"/>
    <property type="project" value="TreeGrafter"/>
</dbReference>
<dbReference type="InterPro" id="IPR050781">
    <property type="entry name" value="CWC22_splicing_factor"/>
</dbReference>
<dbReference type="AlphaFoldDB" id="A0AAV3Q3M8"/>
<protein>
    <submittedName>
        <fullName evidence="2">RNA processing factor</fullName>
    </submittedName>
</protein>
<organism evidence="2 3">
    <name type="scientific">Lithospermum erythrorhizon</name>
    <name type="common">Purple gromwell</name>
    <name type="synonym">Lithospermum officinale var. erythrorhizon</name>
    <dbReference type="NCBI Taxonomy" id="34254"/>
    <lineage>
        <taxon>Eukaryota</taxon>
        <taxon>Viridiplantae</taxon>
        <taxon>Streptophyta</taxon>
        <taxon>Embryophyta</taxon>
        <taxon>Tracheophyta</taxon>
        <taxon>Spermatophyta</taxon>
        <taxon>Magnoliopsida</taxon>
        <taxon>eudicotyledons</taxon>
        <taxon>Gunneridae</taxon>
        <taxon>Pentapetalae</taxon>
        <taxon>asterids</taxon>
        <taxon>lamiids</taxon>
        <taxon>Boraginales</taxon>
        <taxon>Boraginaceae</taxon>
        <taxon>Boraginoideae</taxon>
        <taxon>Lithospermeae</taxon>
        <taxon>Lithospermum</taxon>
    </lineage>
</organism>
<feature type="domain" description="MIF4G" evidence="1">
    <location>
        <begin position="16"/>
        <end position="200"/>
    </location>
</feature>
<dbReference type="GO" id="GO:0000398">
    <property type="term" value="P:mRNA splicing, via spliceosome"/>
    <property type="evidence" value="ECO:0007669"/>
    <property type="project" value="TreeGrafter"/>
</dbReference>
<accession>A0AAV3Q3M8</accession>
<dbReference type="PANTHER" id="PTHR18034:SF3">
    <property type="entry name" value="PRE-MRNA-SPLICING FACTOR CWC22 HOMOLOG"/>
    <property type="match status" value="1"/>
</dbReference>
<gene>
    <name evidence="2" type="ORF">LIER_43452</name>
</gene>
<dbReference type="PANTHER" id="PTHR18034">
    <property type="entry name" value="CELL CYCLE CONTROL PROTEIN CWF22-RELATED"/>
    <property type="match status" value="1"/>
</dbReference>
<sequence>MNIMNDDEEYSWYDLKQKITNIVKNISPSNIQETTKALFVEDLVLGKSAFCRAILETSIDSPDSIPSLASLVASINARIPDIGFVLIKHIVMELRSAFRPRDIDVLQILSQLLGCLVNFRVVYDVLAVQFLLALLKKNDDEDHIEVAVTFMLECGYTLFKFTPSLLEFVFERLIEIYHSGDTHKSSRQLIESMFIIRRDCFSGFEVQRPELEDQFTHEIPLDYVSDHESLVDVLKVNLENGNICAEKSLKSVLHCEWEVAKSNHLCGWLEDESSMEESVGSCDIGDDDEVCSHSC</sequence>
<dbReference type="SMART" id="SM00543">
    <property type="entry name" value="MIF4G"/>
    <property type="match status" value="1"/>
</dbReference>
<evidence type="ECO:0000313" key="2">
    <source>
        <dbReference type="EMBL" id="GAA0158515.1"/>
    </source>
</evidence>
<proteinExistence type="predicted"/>
<reference evidence="2 3" key="1">
    <citation type="submission" date="2024-01" db="EMBL/GenBank/DDBJ databases">
        <title>The complete chloroplast genome sequence of Lithospermum erythrorhizon: insights into the phylogenetic relationship among Boraginaceae species and the maternal lineages of purple gromwells.</title>
        <authorList>
            <person name="Okada T."/>
            <person name="Watanabe K."/>
        </authorList>
    </citation>
    <scope>NUCLEOTIDE SEQUENCE [LARGE SCALE GENOMIC DNA]</scope>
</reference>
<dbReference type="Proteomes" id="UP001454036">
    <property type="component" value="Unassembled WGS sequence"/>
</dbReference>